<protein>
    <submittedName>
        <fullName evidence="4">SPOSA6832_02637-mRNA-1:cds</fullName>
    </submittedName>
</protein>
<evidence type="ECO:0000259" key="3">
    <source>
        <dbReference type="Pfam" id="PF03061"/>
    </source>
</evidence>
<dbReference type="InterPro" id="IPR052061">
    <property type="entry name" value="PTE-AB_protein"/>
</dbReference>
<dbReference type="InterPro" id="IPR006683">
    <property type="entry name" value="Thioestr_dom"/>
</dbReference>
<evidence type="ECO:0000313" key="4">
    <source>
        <dbReference type="EMBL" id="CEQ40971.1"/>
    </source>
</evidence>
<keyword evidence="2" id="KW-0812">Transmembrane</keyword>
<dbReference type="PANTHER" id="PTHR47260">
    <property type="entry name" value="UPF0644 PROTEIN PB2B4.06"/>
    <property type="match status" value="1"/>
</dbReference>
<proteinExistence type="predicted"/>
<evidence type="ECO:0000256" key="1">
    <source>
        <dbReference type="SAM" id="MobiDB-lite"/>
    </source>
</evidence>
<dbReference type="SUPFAM" id="SSF54637">
    <property type="entry name" value="Thioesterase/thiol ester dehydrase-isomerase"/>
    <property type="match status" value="1"/>
</dbReference>
<keyword evidence="2" id="KW-1133">Transmembrane helix</keyword>
<feature type="transmembrane region" description="Helical" evidence="2">
    <location>
        <begin position="52"/>
        <end position="74"/>
    </location>
</feature>
<evidence type="ECO:0000313" key="5">
    <source>
        <dbReference type="Proteomes" id="UP000243876"/>
    </source>
</evidence>
<gene>
    <name evidence="4" type="primary">SPOSA6832_02637</name>
</gene>
<feature type="domain" description="Thioesterase" evidence="3">
    <location>
        <begin position="223"/>
        <end position="297"/>
    </location>
</feature>
<feature type="region of interest" description="Disordered" evidence="1">
    <location>
        <begin position="27"/>
        <end position="48"/>
    </location>
</feature>
<organism evidence="4 5">
    <name type="scientific">Sporidiobolus salmonicolor</name>
    <name type="common">Yeast-like fungus</name>
    <name type="synonym">Sporobolomyces salmonicolor</name>
    <dbReference type="NCBI Taxonomy" id="5005"/>
    <lineage>
        <taxon>Eukaryota</taxon>
        <taxon>Fungi</taxon>
        <taxon>Dikarya</taxon>
        <taxon>Basidiomycota</taxon>
        <taxon>Pucciniomycotina</taxon>
        <taxon>Microbotryomycetes</taxon>
        <taxon>Sporidiobolales</taxon>
        <taxon>Sporidiobolaceae</taxon>
        <taxon>Sporobolomyces</taxon>
    </lineage>
</organism>
<dbReference type="OrthoDB" id="506431at2759"/>
<keyword evidence="2" id="KW-0472">Membrane</keyword>
<dbReference type="Pfam" id="PF03061">
    <property type="entry name" value="4HBT"/>
    <property type="match status" value="1"/>
</dbReference>
<feature type="region of interest" description="Disordered" evidence="1">
    <location>
        <begin position="127"/>
        <end position="162"/>
    </location>
</feature>
<dbReference type="Gene3D" id="3.10.129.10">
    <property type="entry name" value="Hotdog Thioesterase"/>
    <property type="match status" value="1"/>
</dbReference>
<sequence>MATLRRPLSSVLAAPRARLSLPAHHRHLATLPPRRPTVTPPPGPAQPSRRSLVLLSSALLSTGLLAGLGLSLVVPRPQLVSLVFPVPTPHPPPVQSEEGRQHADELEKGLMELELVKRLKAEMMPVPPTVEPSSTSSATAQATSLETAAASLSPSSPTDTPLVPRWTLSRPYAATPPGPHSLSGYSLRGPGKFAIPPLVFTSRDKKEAVFVIHVGGGLCGHEGVVHGGLLATVLDESLGRTAFLNLPTNIGVTATLNLKYRKPTFANQYIVIRTSVTEQKGRKAWVKGRIENTEGEVLVEAEALFVEPRMARFLSNSSVREALK</sequence>
<dbReference type="Proteomes" id="UP000243876">
    <property type="component" value="Unassembled WGS sequence"/>
</dbReference>
<feature type="non-terminal residue" evidence="4">
    <location>
        <position position="1"/>
    </location>
</feature>
<evidence type="ECO:0000256" key="2">
    <source>
        <dbReference type="SAM" id="Phobius"/>
    </source>
</evidence>
<dbReference type="AlphaFoldDB" id="A0A0D6EM19"/>
<dbReference type="CDD" id="cd03443">
    <property type="entry name" value="PaaI_thioesterase"/>
    <property type="match status" value="1"/>
</dbReference>
<dbReference type="PANTHER" id="PTHR47260:SF1">
    <property type="entry name" value="UPF0644 PROTEIN PB2B4.06"/>
    <property type="match status" value="1"/>
</dbReference>
<dbReference type="EMBL" id="CENE01000010">
    <property type="protein sequence ID" value="CEQ40971.1"/>
    <property type="molecule type" value="Genomic_DNA"/>
</dbReference>
<reference evidence="5" key="1">
    <citation type="submission" date="2015-02" db="EMBL/GenBank/DDBJ databases">
        <authorList>
            <person name="Gon?alves P."/>
        </authorList>
    </citation>
    <scope>NUCLEOTIDE SEQUENCE [LARGE SCALE GENOMIC DNA]</scope>
</reference>
<keyword evidence="5" id="KW-1185">Reference proteome</keyword>
<feature type="compositionally biased region" description="Low complexity" evidence="1">
    <location>
        <begin position="131"/>
        <end position="162"/>
    </location>
</feature>
<name>A0A0D6EM19_SPOSA</name>
<accession>A0A0D6EM19</accession>
<dbReference type="InterPro" id="IPR029069">
    <property type="entry name" value="HotDog_dom_sf"/>
</dbReference>
<feature type="compositionally biased region" description="Pro residues" evidence="1">
    <location>
        <begin position="33"/>
        <end position="45"/>
    </location>
</feature>